<protein>
    <recommendedName>
        <fullName evidence="14">Riboflavin biosynthesis protein</fullName>
    </recommendedName>
    <domain>
        <recommendedName>
            <fullName evidence="14">Riboflavin kinase</fullName>
            <ecNumber evidence="14">2.7.1.26</ecNumber>
        </recommendedName>
        <alternativeName>
            <fullName evidence="14">Flavokinase</fullName>
        </alternativeName>
    </domain>
    <domain>
        <recommendedName>
            <fullName evidence="14">FMN adenylyltransferase</fullName>
            <ecNumber evidence="14">2.7.7.2</ecNumber>
        </recommendedName>
        <alternativeName>
            <fullName evidence="14">FAD pyrophosphorylase</fullName>
        </alternativeName>
        <alternativeName>
            <fullName evidence="14">FAD synthase</fullName>
        </alternativeName>
    </domain>
</protein>
<dbReference type="UniPathway" id="UPA00277">
    <property type="reaction ID" value="UER00407"/>
</dbReference>
<keyword evidence="4 14" id="KW-0288">FMN</keyword>
<keyword evidence="6 14" id="KW-0548">Nucleotidyltransferase</keyword>
<dbReference type="Proteomes" id="UP000266287">
    <property type="component" value="Unassembled WGS sequence"/>
</dbReference>
<evidence type="ECO:0000256" key="10">
    <source>
        <dbReference type="ARBA" id="ARBA00022840"/>
    </source>
</evidence>
<dbReference type="FunFam" id="3.40.50.620:FF:000021">
    <property type="entry name" value="Riboflavin biosynthesis protein"/>
    <property type="match status" value="1"/>
</dbReference>
<dbReference type="SUPFAM" id="SSF82114">
    <property type="entry name" value="Riboflavin kinase-like"/>
    <property type="match status" value="1"/>
</dbReference>
<organism evidence="16 17">
    <name type="scientific">candidate division NPL-UPA2 bacterium Unc8</name>
    <dbReference type="NCBI Taxonomy" id="1980939"/>
    <lineage>
        <taxon>Bacteria</taxon>
    </lineage>
</organism>
<dbReference type="Pfam" id="PF01687">
    <property type="entry name" value="Flavokinase"/>
    <property type="match status" value="1"/>
</dbReference>
<dbReference type="EC" id="2.7.1.26" evidence="14"/>
<evidence type="ECO:0000259" key="15">
    <source>
        <dbReference type="SMART" id="SM00904"/>
    </source>
</evidence>
<keyword evidence="11" id="KW-0511">Multifunctional enzyme</keyword>
<comment type="pathway">
    <text evidence="2 14">Cofactor biosynthesis; FMN biosynthesis; FMN from riboflavin (ATP route): step 1/1.</text>
</comment>
<dbReference type="GO" id="GO:0009231">
    <property type="term" value="P:riboflavin biosynthetic process"/>
    <property type="evidence" value="ECO:0007669"/>
    <property type="project" value="InterPro"/>
</dbReference>
<name>A0A399FX11_UNCN2</name>
<sequence length="300" mass="33605">MKLIQGLKRIKEGRGNNLVLAIGVFDGVHLGHQKIVKMVIERARQIDGTSMVLTFDPHPCSLINPQNSPHPITLMDEKISIFGSLGIEKCMVINFNRRFARLSPADFILHILSRGLQVNEIFVASNYLFGEGKKGNVATLRQMGKKLGFRVNSIRPLRRGGEIVSSSRIRLLIKNGKVKEAGELLGRPYSISGRVIKGKKLAAATGYPTANIRIRRKILPAKGAYIAQMEVGEQLHPAILGMANGLMEVHALDFKDDIYNSKIKVFFLRRIRGWQQFATHSDEKKQLMKDERVARKLFAG</sequence>
<dbReference type="InterPro" id="IPR002606">
    <property type="entry name" value="Riboflavin_kinase_bac"/>
</dbReference>
<dbReference type="SUPFAM" id="SSF52374">
    <property type="entry name" value="Nucleotidylyl transferase"/>
    <property type="match status" value="1"/>
</dbReference>
<evidence type="ECO:0000256" key="1">
    <source>
        <dbReference type="ARBA" id="ARBA00004726"/>
    </source>
</evidence>
<accession>A0A399FX11</accession>
<keyword evidence="3 14" id="KW-0285">Flavoprotein</keyword>
<dbReference type="Gene3D" id="3.40.50.620">
    <property type="entry name" value="HUPs"/>
    <property type="match status" value="1"/>
</dbReference>
<evidence type="ECO:0000256" key="2">
    <source>
        <dbReference type="ARBA" id="ARBA00005201"/>
    </source>
</evidence>
<evidence type="ECO:0000256" key="6">
    <source>
        <dbReference type="ARBA" id="ARBA00022695"/>
    </source>
</evidence>
<comment type="pathway">
    <text evidence="1 14">Cofactor biosynthesis; FAD biosynthesis; FAD from FMN: step 1/1.</text>
</comment>
<dbReference type="InterPro" id="IPR015865">
    <property type="entry name" value="Riboflavin_kinase_bac/euk"/>
</dbReference>
<dbReference type="Gene3D" id="2.40.30.30">
    <property type="entry name" value="Riboflavin kinase-like"/>
    <property type="match status" value="1"/>
</dbReference>
<dbReference type="InterPro" id="IPR015864">
    <property type="entry name" value="FAD_synthase"/>
</dbReference>
<evidence type="ECO:0000256" key="4">
    <source>
        <dbReference type="ARBA" id="ARBA00022643"/>
    </source>
</evidence>
<keyword evidence="8 14" id="KW-0418">Kinase</keyword>
<evidence type="ECO:0000256" key="11">
    <source>
        <dbReference type="ARBA" id="ARBA00023268"/>
    </source>
</evidence>
<evidence type="ECO:0000313" key="16">
    <source>
        <dbReference type="EMBL" id="RII00711.1"/>
    </source>
</evidence>
<evidence type="ECO:0000256" key="3">
    <source>
        <dbReference type="ARBA" id="ARBA00022630"/>
    </source>
</evidence>
<evidence type="ECO:0000256" key="12">
    <source>
        <dbReference type="ARBA" id="ARBA00047880"/>
    </source>
</evidence>
<dbReference type="EC" id="2.7.7.2" evidence="14"/>
<evidence type="ECO:0000256" key="7">
    <source>
        <dbReference type="ARBA" id="ARBA00022741"/>
    </source>
</evidence>
<evidence type="ECO:0000256" key="8">
    <source>
        <dbReference type="ARBA" id="ARBA00022777"/>
    </source>
</evidence>
<keyword evidence="5 14" id="KW-0808">Transferase</keyword>
<comment type="caution">
    <text evidence="16">The sequence shown here is derived from an EMBL/GenBank/DDBJ whole genome shotgun (WGS) entry which is preliminary data.</text>
</comment>
<dbReference type="GO" id="GO:0006747">
    <property type="term" value="P:FAD biosynthetic process"/>
    <property type="evidence" value="ECO:0007669"/>
    <property type="project" value="UniProtKB-UniRule"/>
</dbReference>
<comment type="catalytic activity">
    <reaction evidence="13 14">
        <text>FMN + ATP + H(+) = FAD + diphosphate</text>
        <dbReference type="Rhea" id="RHEA:17237"/>
        <dbReference type="ChEBI" id="CHEBI:15378"/>
        <dbReference type="ChEBI" id="CHEBI:30616"/>
        <dbReference type="ChEBI" id="CHEBI:33019"/>
        <dbReference type="ChEBI" id="CHEBI:57692"/>
        <dbReference type="ChEBI" id="CHEBI:58210"/>
        <dbReference type="EC" id="2.7.7.2"/>
    </reaction>
</comment>
<gene>
    <name evidence="16" type="primary">ribF</name>
    <name evidence="16" type="ORF">B9J77_01445</name>
</gene>
<dbReference type="PANTHER" id="PTHR22749:SF6">
    <property type="entry name" value="RIBOFLAVIN KINASE"/>
    <property type="match status" value="1"/>
</dbReference>
<dbReference type="InterPro" id="IPR023468">
    <property type="entry name" value="Riboflavin_kinase"/>
</dbReference>
<evidence type="ECO:0000256" key="9">
    <source>
        <dbReference type="ARBA" id="ARBA00022827"/>
    </source>
</evidence>
<dbReference type="GO" id="GO:0009398">
    <property type="term" value="P:FMN biosynthetic process"/>
    <property type="evidence" value="ECO:0007669"/>
    <property type="project" value="UniProtKB-UniRule"/>
</dbReference>
<dbReference type="CDD" id="cd02064">
    <property type="entry name" value="FAD_synthetase_N"/>
    <property type="match status" value="1"/>
</dbReference>
<evidence type="ECO:0000256" key="5">
    <source>
        <dbReference type="ARBA" id="ARBA00022679"/>
    </source>
</evidence>
<dbReference type="GO" id="GO:0008531">
    <property type="term" value="F:riboflavin kinase activity"/>
    <property type="evidence" value="ECO:0007669"/>
    <property type="project" value="UniProtKB-UniRule"/>
</dbReference>
<comment type="catalytic activity">
    <reaction evidence="12 14">
        <text>riboflavin + ATP = FMN + ADP + H(+)</text>
        <dbReference type="Rhea" id="RHEA:14357"/>
        <dbReference type="ChEBI" id="CHEBI:15378"/>
        <dbReference type="ChEBI" id="CHEBI:30616"/>
        <dbReference type="ChEBI" id="CHEBI:57986"/>
        <dbReference type="ChEBI" id="CHEBI:58210"/>
        <dbReference type="ChEBI" id="CHEBI:456216"/>
        <dbReference type="EC" id="2.7.1.26"/>
    </reaction>
</comment>
<dbReference type="NCBIfam" id="TIGR00083">
    <property type="entry name" value="ribF"/>
    <property type="match status" value="1"/>
</dbReference>
<reference evidence="16 17" key="1">
    <citation type="submission" date="2018-08" db="EMBL/GenBank/DDBJ databases">
        <title>Draft genome of candidate division NPL-UPA2 bacterium Unc8 that adapted to ultra-basic serpentinizing groundwater.</title>
        <authorList>
            <person name="Ishii S."/>
            <person name="Suzuki S."/>
            <person name="Nealson K.H."/>
        </authorList>
    </citation>
    <scope>NUCLEOTIDE SEQUENCE [LARGE SCALE GENOMIC DNA]</scope>
    <source>
        <strain evidence="16">Unc8</strain>
    </source>
</reference>
<dbReference type="EMBL" id="NDHY01000002">
    <property type="protein sequence ID" value="RII00711.1"/>
    <property type="molecule type" value="Genomic_DNA"/>
</dbReference>
<dbReference type="InterPro" id="IPR023465">
    <property type="entry name" value="Riboflavin_kinase_dom_sf"/>
</dbReference>
<feature type="domain" description="Riboflavin kinase" evidence="15">
    <location>
        <begin position="184"/>
        <end position="299"/>
    </location>
</feature>
<evidence type="ECO:0000313" key="17">
    <source>
        <dbReference type="Proteomes" id="UP000266287"/>
    </source>
</evidence>
<keyword evidence="7 14" id="KW-0547">Nucleotide-binding</keyword>
<comment type="similarity">
    <text evidence="14">Belongs to the ribF family.</text>
</comment>
<dbReference type="InterPro" id="IPR014729">
    <property type="entry name" value="Rossmann-like_a/b/a_fold"/>
</dbReference>
<proteinExistence type="inferred from homology"/>
<dbReference type="Pfam" id="PF06574">
    <property type="entry name" value="FAD_syn"/>
    <property type="match status" value="1"/>
</dbReference>
<dbReference type="PIRSF" id="PIRSF004491">
    <property type="entry name" value="FAD_Synth"/>
    <property type="match status" value="1"/>
</dbReference>
<keyword evidence="10 14" id="KW-0067">ATP-binding</keyword>
<keyword evidence="9 14" id="KW-0274">FAD</keyword>
<dbReference type="SMART" id="SM00904">
    <property type="entry name" value="Flavokinase"/>
    <property type="match status" value="1"/>
</dbReference>
<dbReference type="GO" id="GO:0003919">
    <property type="term" value="F:FMN adenylyltransferase activity"/>
    <property type="evidence" value="ECO:0007669"/>
    <property type="project" value="UniProtKB-UniRule"/>
</dbReference>
<dbReference type="AlphaFoldDB" id="A0A399FX11"/>
<evidence type="ECO:0000256" key="13">
    <source>
        <dbReference type="ARBA" id="ARBA00049494"/>
    </source>
</evidence>
<dbReference type="UniPathway" id="UPA00276">
    <property type="reaction ID" value="UER00406"/>
</dbReference>
<dbReference type="PANTHER" id="PTHR22749">
    <property type="entry name" value="RIBOFLAVIN KINASE/FMN ADENYLYLTRANSFERASE"/>
    <property type="match status" value="1"/>
</dbReference>
<evidence type="ECO:0000256" key="14">
    <source>
        <dbReference type="PIRNR" id="PIRNR004491"/>
    </source>
</evidence>
<dbReference type="GO" id="GO:0005524">
    <property type="term" value="F:ATP binding"/>
    <property type="evidence" value="ECO:0007669"/>
    <property type="project" value="UniProtKB-UniRule"/>
</dbReference>